<dbReference type="AlphaFoldDB" id="A0A0K8RN84"/>
<organism evidence="1">
    <name type="scientific">Ixodes ricinus</name>
    <name type="common">Common tick</name>
    <name type="synonym">Acarus ricinus</name>
    <dbReference type="NCBI Taxonomy" id="34613"/>
    <lineage>
        <taxon>Eukaryota</taxon>
        <taxon>Metazoa</taxon>
        <taxon>Ecdysozoa</taxon>
        <taxon>Arthropoda</taxon>
        <taxon>Chelicerata</taxon>
        <taxon>Arachnida</taxon>
        <taxon>Acari</taxon>
        <taxon>Parasitiformes</taxon>
        <taxon>Ixodida</taxon>
        <taxon>Ixodoidea</taxon>
        <taxon>Ixodidae</taxon>
        <taxon>Ixodinae</taxon>
        <taxon>Ixodes</taxon>
    </lineage>
</organism>
<accession>A0A0K8RN84</accession>
<name>A0A0K8RN84_IXORI</name>
<proteinExistence type="evidence at transcript level"/>
<sequence length="89" mass="10452">MVVVVVSVSVFFFIFIFALRREKRQQQTRMKGNRVQYSYESTRKITEWRHTKETALKLVPFLILVLVHELVCSVGKALRLGHHACRALH</sequence>
<evidence type="ECO:0000313" key="1">
    <source>
        <dbReference type="EMBL" id="JAA72373.1"/>
    </source>
</evidence>
<reference evidence="1" key="1">
    <citation type="submission" date="2012-12" db="EMBL/GenBank/DDBJ databases">
        <title>Identification and characterization of a phenylalanine ammonia-lyase gene family in Isatis indigotica Fort.</title>
        <authorList>
            <person name="Liu Q."/>
            <person name="Chen J."/>
            <person name="Zhou X."/>
            <person name="Di P."/>
            <person name="Xiao Y."/>
            <person name="Xuan H."/>
            <person name="Zhang L."/>
            <person name="Chen W."/>
        </authorList>
    </citation>
    <scope>NUCLEOTIDE SEQUENCE</scope>
    <source>
        <tissue evidence="1">Salivary gland</tissue>
    </source>
</reference>
<protein>
    <submittedName>
        <fullName evidence="1">Putative tomosyn</fullName>
    </submittedName>
</protein>
<dbReference type="EMBL" id="GADI01001435">
    <property type="protein sequence ID" value="JAA72373.1"/>
    <property type="molecule type" value="mRNA"/>
</dbReference>